<organism evidence="1 2">
    <name type="scientific">Sphingomonas rhizophila</name>
    <dbReference type="NCBI Taxonomy" id="2071607"/>
    <lineage>
        <taxon>Bacteria</taxon>
        <taxon>Pseudomonadati</taxon>
        <taxon>Pseudomonadota</taxon>
        <taxon>Alphaproteobacteria</taxon>
        <taxon>Sphingomonadales</taxon>
        <taxon>Sphingomonadaceae</taxon>
        <taxon>Sphingomonas</taxon>
    </lineage>
</organism>
<reference evidence="1 2" key="1">
    <citation type="submission" date="2020-08" db="EMBL/GenBank/DDBJ databases">
        <title>Genome sequence of Sphingomonas rhizophila KACC 19189T.</title>
        <authorList>
            <person name="Hyun D.-W."/>
            <person name="Bae J.-W."/>
        </authorList>
    </citation>
    <scope>NUCLEOTIDE SEQUENCE [LARGE SCALE GENOMIC DNA]</scope>
    <source>
        <strain evidence="1 2">KACC 19189</strain>
    </source>
</reference>
<dbReference type="KEGG" id="srhi:H9L12_12865"/>
<evidence type="ECO:0000313" key="2">
    <source>
        <dbReference type="Proteomes" id="UP000515955"/>
    </source>
</evidence>
<dbReference type="EMBL" id="CP060717">
    <property type="protein sequence ID" value="QNN65059.1"/>
    <property type="molecule type" value="Genomic_DNA"/>
</dbReference>
<sequence length="149" mass="16070">MIVIALMLAGAEPSAEALALGRRLAERGTLATLLSVAEKKDTQEMIEREPAMAEKDKAALRAVAAKVYAQERERLFAADARALATHLTVEDLRTLVAQAESPAARHLHEAMPRVIATTLQSVGDVDLGRQVRIAFCADRTDLPTLCAPD</sequence>
<dbReference type="RefSeq" id="WP_187542056.1">
    <property type="nucleotide sequence ID" value="NZ_CP060717.1"/>
</dbReference>
<evidence type="ECO:0000313" key="1">
    <source>
        <dbReference type="EMBL" id="QNN65059.1"/>
    </source>
</evidence>
<name>A0A7G9SB34_9SPHN</name>
<accession>A0A7G9SB34</accession>
<protein>
    <submittedName>
        <fullName evidence="1">Uncharacterized protein</fullName>
    </submittedName>
</protein>
<gene>
    <name evidence="1" type="ORF">H9L12_12865</name>
</gene>
<proteinExistence type="predicted"/>
<keyword evidence="2" id="KW-1185">Reference proteome</keyword>
<dbReference type="Proteomes" id="UP000515955">
    <property type="component" value="Chromosome"/>
</dbReference>
<dbReference type="AlphaFoldDB" id="A0A7G9SB34"/>